<sequence>MNKLKFAFIAIAISASQTTWAGGLLTNTNQNVAFDRMLSREASIGIDGVYSNPAGVAFMEDGLHLSLNWQLVFQSRTINNDYLLFGHNQNNASTTREFKGTAFAPVLPSFQVAYNWKKFSFQAMFGVTGGGGKCTFDNGLGSFEKIVGEIGMGVSGLAKALDHATGSRLGLSSDRMFGTQGTYAFDSYMRGRQYYYSLSLGTAYRLRPDLSVFAGVRGVYAMSNYYGYVRNIRVGKVPLYTMLDASKTNASDIQLNCDQTGVGFTPILGIDYKTGRWNFAAKYEFKTRMRLKNEAVNQLPSIGNLPNTLGVMFVKAGMTAAQAQAVLTNPQISGAMQAIKTQFDQKIEEATGEFADGKKIASDIPAYLAVGAGYTPVDGLKINAGFHYFFDKQATSYQHREDKLKRGTVEWNAGVEFDASKMVTVSAGWQNTSYGLTKEYMDDKSFVTNSNSVGVGVCLHLSKKVDLNLAYFHTFYSHFKSDKTENLGGTPLTYKADFNRNNNVFGAGVDINF</sequence>
<organism evidence="9 10">
    <name type="scientific">Segatella maculosa OT 289</name>
    <dbReference type="NCBI Taxonomy" id="999422"/>
    <lineage>
        <taxon>Bacteria</taxon>
        <taxon>Pseudomonadati</taxon>
        <taxon>Bacteroidota</taxon>
        <taxon>Bacteroidia</taxon>
        <taxon>Bacteroidales</taxon>
        <taxon>Prevotellaceae</taxon>
        <taxon>Segatella</taxon>
    </lineage>
</organism>
<feature type="signal peptide" evidence="8">
    <location>
        <begin position="1"/>
        <end position="21"/>
    </location>
</feature>
<dbReference type="InterPro" id="IPR005017">
    <property type="entry name" value="OMPP1/FadL/TodX"/>
</dbReference>
<comment type="similarity">
    <text evidence="2">Belongs to the OmpP1/FadL family.</text>
</comment>
<gene>
    <name evidence="9" type="ORF">HMPREF9944_01774</name>
</gene>
<dbReference type="STRING" id="999422.HMPREF9944_01774"/>
<dbReference type="OrthoDB" id="9765839at2"/>
<keyword evidence="5 8" id="KW-0732">Signal</keyword>
<comment type="subcellular location">
    <subcellularLocation>
        <location evidence="1">Cell outer membrane</location>
        <topology evidence="1">Multi-pass membrane protein</topology>
    </subcellularLocation>
</comment>
<dbReference type="PANTHER" id="PTHR35093">
    <property type="entry name" value="OUTER MEMBRANE PROTEIN NMB0088-RELATED"/>
    <property type="match status" value="1"/>
</dbReference>
<evidence type="ECO:0000256" key="7">
    <source>
        <dbReference type="ARBA" id="ARBA00023237"/>
    </source>
</evidence>
<dbReference type="AlphaFoldDB" id="H1HNN0"/>
<dbReference type="EMBL" id="AGEK01000030">
    <property type="protein sequence ID" value="EHO68909.1"/>
    <property type="molecule type" value="Genomic_DNA"/>
</dbReference>
<evidence type="ECO:0000256" key="2">
    <source>
        <dbReference type="ARBA" id="ARBA00008163"/>
    </source>
</evidence>
<keyword evidence="6" id="KW-0472">Membrane</keyword>
<dbReference type="Proteomes" id="UP000003167">
    <property type="component" value="Unassembled WGS sequence"/>
</dbReference>
<accession>H1HNN0</accession>
<comment type="caution">
    <text evidence="9">The sequence shown here is derived from an EMBL/GenBank/DDBJ whole genome shotgun (WGS) entry which is preliminary data.</text>
</comment>
<protein>
    <submittedName>
        <fullName evidence="9">Uncharacterized protein</fullName>
    </submittedName>
</protein>
<evidence type="ECO:0000256" key="5">
    <source>
        <dbReference type="ARBA" id="ARBA00022729"/>
    </source>
</evidence>
<dbReference type="Gene3D" id="2.40.160.60">
    <property type="entry name" value="Outer membrane protein transport protein (OMPP1/FadL/TodX)"/>
    <property type="match status" value="1"/>
</dbReference>
<dbReference type="PANTHER" id="PTHR35093:SF8">
    <property type="entry name" value="OUTER MEMBRANE PROTEIN NMB0088-RELATED"/>
    <property type="match status" value="1"/>
</dbReference>
<reference evidence="9 10" key="1">
    <citation type="submission" date="2011-12" db="EMBL/GenBank/DDBJ databases">
        <title>The Genome Sequence of Prevotella maculosa OT 289.</title>
        <authorList>
            <consortium name="The Broad Institute Genome Sequencing Platform"/>
            <person name="Earl A."/>
            <person name="Ward D."/>
            <person name="Feldgarden M."/>
            <person name="Gevers D."/>
            <person name="Izard J."/>
            <person name="Blanton J.M."/>
            <person name="Mathney J."/>
            <person name="Tanner A.C."/>
            <person name="Dewhirst F.E."/>
            <person name="Young S.K."/>
            <person name="Zeng Q."/>
            <person name="Gargeya S."/>
            <person name="Fitzgerald M."/>
            <person name="Haas B."/>
            <person name="Abouelleil A."/>
            <person name="Alvarado L."/>
            <person name="Arachchi H.M."/>
            <person name="Berlin A."/>
            <person name="Chapman S.B."/>
            <person name="Gearin G."/>
            <person name="Goldberg J."/>
            <person name="Griggs A."/>
            <person name="Gujja S."/>
            <person name="Hansen M."/>
            <person name="Heiman D."/>
            <person name="Howarth C."/>
            <person name="Larimer J."/>
            <person name="Lui A."/>
            <person name="MacDonald P.J.P."/>
            <person name="McCowen C."/>
            <person name="Montmayeur A."/>
            <person name="Murphy C."/>
            <person name="Neiman D."/>
            <person name="Pearson M."/>
            <person name="Priest M."/>
            <person name="Roberts A."/>
            <person name="Saif S."/>
            <person name="Shea T."/>
            <person name="Sisk P."/>
            <person name="Stolte C."/>
            <person name="Sykes S."/>
            <person name="Wortman J."/>
            <person name="Nusbaum C."/>
            <person name="Birren B."/>
        </authorList>
    </citation>
    <scope>NUCLEOTIDE SEQUENCE [LARGE SCALE GENOMIC DNA]</scope>
    <source>
        <strain evidence="9 10">OT 289</strain>
    </source>
</reference>
<evidence type="ECO:0000256" key="4">
    <source>
        <dbReference type="ARBA" id="ARBA00022692"/>
    </source>
</evidence>
<name>H1HNN0_9BACT</name>
<evidence type="ECO:0000313" key="9">
    <source>
        <dbReference type="EMBL" id="EHO68909.1"/>
    </source>
</evidence>
<feature type="chain" id="PRO_5003551601" evidence="8">
    <location>
        <begin position="22"/>
        <end position="513"/>
    </location>
</feature>
<keyword evidence="10" id="KW-1185">Reference proteome</keyword>
<evidence type="ECO:0000256" key="8">
    <source>
        <dbReference type="SAM" id="SignalP"/>
    </source>
</evidence>
<dbReference type="InterPro" id="IPR011250">
    <property type="entry name" value="OMP/PagP_B-barrel"/>
</dbReference>
<dbReference type="SUPFAM" id="SSF56925">
    <property type="entry name" value="OMPA-like"/>
    <property type="match status" value="1"/>
</dbReference>
<proteinExistence type="inferred from homology"/>
<dbReference type="GO" id="GO:0015483">
    <property type="term" value="F:long-chain fatty acid transporting porin activity"/>
    <property type="evidence" value="ECO:0007669"/>
    <property type="project" value="TreeGrafter"/>
</dbReference>
<evidence type="ECO:0000256" key="3">
    <source>
        <dbReference type="ARBA" id="ARBA00022452"/>
    </source>
</evidence>
<keyword evidence="4" id="KW-0812">Transmembrane</keyword>
<evidence type="ECO:0000256" key="6">
    <source>
        <dbReference type="ARBA" id="ARBA00023136"/>
    </source>
</evidence>
<evidence type="ECO:0000313" key="10">
    <source>
        <dbReference type="Proteomes" id="UP000003167"/>
    </source>
</evidence>
<evidence type="ECO:0000256" key="1">
    <source>
        <dbReference type="ARBA" id="ARBA00004571"/>
    </source>
</evidence>
<keyword evidence="7" id="KW-0998">Cell outer membrane</keyword>
<dbReference type="GO" id="GO:0009279">
    <property type="term" value="C:cell outer membrane"/>
    <property type="evidence" value="ECO:0007669"/>
    <property type="project" value="UniProtKB-SubCell"/>
</dbReference>
<dbReference type="HOGENOM" id="CLU_537311_0_0_10"/>
<keyword evidence="3" id="KW-1134">Transmembrane beta strand</keyword>
<dbReference type="RefSeq" id="WP_008565775.1">
    <property type="nucleotide sequence ID" value="NZ_JH594505.1"/>
</dbReference>
<dbReference type="SUPFAM" id="SSF56935">
    <property type="entry name" value="Porins"/>
    <property type="match status" value="1"/>
</dbReference>
<dbReference type="PATRIC" id="fig|999422.3.peg.1866"/>